<dbReference type="AlphaFoldDB" id="A0A7W7GF76"/>
<comment type="caution">
    <text evidence="3">The sequence shown here is derived from an EMBL/GenBank/DDBJ whole genome shotgun (WGS) entry which is preliminary data.</text>
</comment>
<dbReference type="InterPro" id="IPR036591">
    <property type="entry name" value="YggU-like_sf"/>
</dbReference>
<dbReference type="GO" id="GO:0005737">
    <property type="term" value="C:cytoplasm"/>
    <property type="evidence" value="ECO:0007669"/>
    <property type="project" value="TreeGrafter"/>
</dbReference>
<dbReference type="Pfam" id="PF02594">
    <property type="entry name" value="DUF167"/>
    <property type="match status" value="1"/>
</dbReference>
<gene>
    <name evidence="3" type="ORF">BJ982_006315</name>
</gene>
<evidence type="ECO:0000256" key="2">
    <source>
        <dbReference type="HAMAP-Rule" id="MF_00634"/>
    </source>
</evidence>
<dbReference type="SMART" id="SM01152">
    <property type="entry name" value="DUF167"/>
    <property type="match status" value="1"/>
</dbReference>
<evidence type="ECO:0000313" key="3">
    <source>
        <dbReference type="EMBL" id="MBB4704771.1"/>
    </source>
</evidence>
<name>A0A7W7GF76_9ACTN</name>
<protein>
    <recommendedName>
        <fullName evidence="2">UPF0235 protein BJ982_006315</fullName>
    </recommendedName>
</protein>
<sequence>MRLAIRVRPGSAREGVGGAYGDQAVVVRVNARAVDGRATEAALRALAAAFGVRRADVRLVSGATSRDKVVEILGNDQELTERARALRMA</sequence>
<dbReference type="Gene3D" id="3.30.1200.10">
    <property type="entry name" value="YggU-like"/>
    <property type="match status" value="1"/>
</dbReference>
<dbReference type="NCBIfam" id="TIGR00251">
    <property type="entry name" value="DUF167 family protein"/>
    <property type="match status" value="1"/>
</dbReference>
<evidence type="ECO:0000256" key="1">
    <source>
        <dbReference type="ARBA" id="ARBA00010364"/>
    </source>
</evidence>
<dbReference type="Proteomes" id="UP000542210">
    <property type="component" value="Unassembled WGS sequence"/>
</dbReference>
<keyword evidence="4" id="KW-1185">Reference proteome</keyword>
<accession>A0A7W7GF76</accession>
<dbReference type="HAMAP" id="MF_00634">
    <property type="entry name" value="UPF0235"/>
    <property type="match status" value="1"/>
</dbReference>
<reference evidence="3 4" key="1">
    <citation type="submission" date="2020-08" db="EMBL/GenBank/DDBJ databases">
        <title>Sequencing the genomes of 1000 actinobacteria strains.</title>
        <authorList>
            <person name="Klenk H.-P."/>
        </authorList>
    </citation>
    <scope>NUCLEOTIDE SEQUENCE [LARGE SCALE GENOMIC DNA]</scope>
    <source>
        <strain evidence="3 4">DSM 45784</strain>
    </source>
</reference>
<dbReference type="SUPFAM" id="SSF69786">
    <property type="entry name" value="YggU-like"/>
    <property type="match status" value="1"/>
</dbReference>
<evidence type="ECO:0000313" key="4">
    <source>
        <dbReference type="Proteomes" id="UP000542210"/>
    </source>
</evidence>
<dbReference type="PANTHER" id="PTHR13420:SF7">
    <property type="entry name" value="UPF0235 PROTEIN C15ORF40"/>
    <property type="match status" value="1"/>
</dbReference>
<comment type="similarity">
    <text evidence="1 2">Belongs to the UPF0235 family.</text>
</comment>
<dbReference type="InterPro" id="IPR003746">
    <property type="entry name" value="DUF167"/>
</dbReference>
<dbReference type="RefSeq" id="WP_184886024.1">
    <property type="nucleotide sequence ID" value="NZ_BOOV01000037.1"/>
</dbReference>
<dbReference type="EMBL" id="JACHND010000001">
    <property type="protein sequence ID" value="MBB4704771.1"/>
    <property type="molecule type" value="Genomic_DNA"/>
</dbReference>
<organism evidence="3 4">
    <name type="scientific">Sphaerisporangium siamense</name>
    <dbReference type="NCBI Taxonomy" id="795645"/>
    <lineage>
        <taxon>Bacteria</taxon>
        <taxon>Bacillati</taxon>
        <taxon>Actinomycetota</taxon>
        <taxon>Actinomycetes</taxon>
        <taxon>Streptosporangiales</taxon>
        <taxon>Streptosporangiaceae</taxon>
        <taxon>Sphaerisporangium</taxon>
    </lineage>
</organism>
<dbReference type="PANTHER" id="PTHR13420">
    <property type="entry name" value="UPF0235 PROTEIN C15ORF40"/>
    <property type="match status" value="1"/>
</dbReference>
<proteinExistence type="inferred from homology"/>